<evidence type="ECO:0000313" key="3">
    <source>
        <dbReference type="Proteomes" id="UP000708208"/>
    </source>
</evidence>
<dbReference type="EMBL" id="CAJVCH010031817">
    <property type="protein sequence ID" value="CAG7710432.1"/>
    <property type="molecule type" value="Genomic_DNA"/>
</dbReference>
<reference evidence="2" key="1">
    <citation type="submission" date="2021-06" db="EMBL/GenBank/DDBJ databases">
        <authorList>
            <person name="Hodson N. C."/>
            <person name="Mongue J. A."/>
            <person name="Jaron S. K."/>
        </authorList>
    </citation>
    <scope>NUCLEOTIDE SEQUENCE</scope>
</reference>
<dbReference type="SMART" id="SM00449">
    <property type="entry name" value="SPRY"/>
    <property type="match status" value="1"/>
</dbReference>
<dbReference type="Proteomes" id="UP000708208">
    <property type="component" value="Unassembled WGS sequence"/>
</dbReference>
<protein>
    <recommendedName>
        <fullName evidence="1">SPRY domain-containing protein</fullName>
    </recommendedName>
</protein>
<comment type="caution">
    <text evidence="2">The sequence shown here is derived from an EMBL/GenBank/DDBJ whole genome shotgun (WGS) entry which is preliminary data.</text>
</comment>
<dbReference type="InterPro" id="IPR003877">
    <property type="entry name" value="SPRY_dom"/>
</dbReference>
<feature type="domain" description="SPRY" evidence="1">
    <location>
        <begin position="136"/>
        <end position="320"/>
    </location>
</feature>
<sequence length="321" mass="36578">MGLFGETRPLEMELDVPCCSRRKFYCQKAHDVKGTNGGVGEDAISDSDYDYSSELEDLWERKTSRENSYENRLIRPLAHDVDQVVPMVIDTDEDLWTRVNDIWMEGTVFHYVGQGKSIKHNGFAQTNVALNPAQNYFEITILDPGENCYIAIGLARKDYPMQKHPGWNRGSVAFHADDGKLFVGGGVGTPFGPTSSRNDVLGCGIVFPTTFADSSTSTETLWPWEKNPNELAPPKARVCRRRYYPYQNPDFNDHSSDSEDEIWWMNRNQVYFDDKVFVFFRRNGMLLGIKEVRIPKGGFYPTIGMLSKHERVEVNLHPLSG</sequence>
<dbReference type="PANTHER" id="PTHR12864">
    <property type="entry name" value="RAN BINDING PROTEIN 9-RELATED"/>
    <property type="match status" value="1"/>
</dbReference>
<evidence type="ECO:0000313" key="2">
    <source>
        <dbReference type="EMBL" id="CAG7710432.1"/>
    </source>
</evidence>
<name>A0A8J2JWJ1_9HEXA</name>
<dbReference type="InterPro" id="IPR050618">
    <property type="entry name" value="Ubq-SigPath_Reg"/>
</dbReference>
<keyword evidence="3" id="KW-1185">Reference proteome</keyword>
<accession>A0A8J2JWJ1</accession>
<dbReference type="AlphaFoldDB" id="A0A8J2JWJ1"/>
<evidence type="ECO:0000259" key="1">
    <source>
        <dbReference type="SMART" id="SM00449"/>
    </source>
</evidence>
<gene>
    <name evidence="2" type="ORF">AFUS01_LOCUS5022</name>
</gene>
<proteinExistence type="predicted"/>
<dbReference type="OrthoDB" id="25503at2759"/>
<dbReference type="Pfam" id="PF00622">
    <property type="entry name" value="SPRY"/>
    <property type="match status" value="1"/>
</dbReference>
<organism evidence="2 3">
    <name type="scientific">Allacma fusca</name>
    <dbReference type="NCBI Taxonomy" id="39272"/>
    <lineage>
        <taxon>Eukaryota</taxon>
        <taxon>Metazoa</taxon>
        <taxon>Ecdysozoa</taxon>
        <taxon>Arthropoda</taxon>
        <taxon>Hexapoda</taxon>
        <taxon>Collembola</taxon>
        <taxon>Symphypleona</taxon>
        <taxon>Sminthuridae</taxon>
        <taxon>Allacma</taxon>
    </lineage>
</organism>